<dbReference type="VEuPathDB" id="FungiDB:PYU1_G004788"/>
<dbReference type="Proteomes" id="UP000019132">
    <property type="component" value="Unassembled WGS sequence"/>
</dbReference>
<dbReference type="InParanoid" id="K3WIK7"/>
<dbReference type="EMBL" id="GL376564">
    <property type="status" value="NOT_ANNOTATED_CDS"/>
    <property type="molecule type" value="Genomic_DNA"/>
</dbReference>
<reference evidence="6" key="3">
    <citation type="submission" date="2015-02" db="UniProtKB">
        <authorList>
            <consortium name="EnsemblProtists"/>
        </authorList>
    </citation>
    <scope>IDENTIFICATION</scope>
    <source>
        <strain evidence="6">DAOM BR144</strain>
    </source>
</reference>
<keyword evidence="4" id="KW-0411">Iron-sulfur</keyword>
<evidence type="ECO:0000256" key="2">
    <source>
        <dbReference type="ARBA" id="ARBA00022723"/>
    </source>
</evidence>
<accession>K3WIK7</accession>
<dbReference type="AlphaFoldDB" id="K3WIK7"/>
<feature type="domain" description="Rieske" evidence="5">
    <location>
        <begin position="77"/>
        <end position="154"/>
    </location>
</feature>
<evidence type="ECO:0000256" key="1">
    <source>
        <dbReference type="ARBA" id="ARBA00022714"/>
    </source>
</evidence>
<organism evidence="6 7">
    <name type="scientific">Globisporangium ultimum (strain ATCC 200006 / CBS 805.95 / DAOM BR144)</name>
    <name type="common">Pythium ultimum</name>
    <dbReference type="NCBI Taxonomy" id="431595"/>
    <lineage>
        <taxon>Eukaryota</taxon>
        <taxon>Sar</taxon>
        <taxon>Stramenopiles</taxon>
        <taxon>Oomycota</taxon>
        <taxon>Peronosporomycetes</taxon>
        <taxon>Pythiales</taxon>
        <taxon>Pythiaceae</taxon>
        <taxon>Globisporangium</taxon>
    </lineage>
</organism>
<evidence type="ECO:0000313" key="7">
    <source>
        <dbReference type="Proteomes" id="UP000019132"/>
    </source>
</evidence>
<protein>
    <recommendedName>
        <fullName evidence="5">Rieske domain-containing protein</fullName>
    </recommendedName>
</protein>
<evidence type="ECO:0000256" key="4">
    <source>
        <dbReference type="ARBA" id="ARBA00023014"/>
    </source>
</evidence>
<keyword evidence="1" id="KW-0001">2Fe-2S</keyword>
<dbReference type="eggNOG" id="ENOG502R9QB">
    <property type="taxonomic scope" value="Eukaryota"/>
</dbReference>
<name>K3WIK7_GLOUD</name>
<reference evidence="7" key="2">
    <citation type="submission" date="2010-04" db="EMBL/GenBank/DDBJ databases">
        <authorList>
            <person name="Buell R."/>
            <person name="Hamilton J."/>
            <person name="Hostetler J."/>
        </authorList>
    </citation>
    <scope>NUCLEOTIDE SEQUENCE [LARGE SCALE GENOMIC DNA]</scope>
    <source>
        <strain evidence="7">DAOM:BR144</strain>
    </source>
</reference>
<dbReference type="Gene3D" id="2.102.10.10">
    <property type="entry name" value="Rieske [2Fe-2S] iron-sulphur domain"/>
    <property type="match status" value="1"/>
</dbReference>
<evidence type="ECO:0000313" key="6">
    <source>
        <dbReference type="EnsemblProtists" id="PYU1_T004799"/>
    </source>
</evidence>
<dbReference type="HOGENOM" id="CLU_1707807_0_0_1"/>
<sequence length="154" mass="16377">MALRVSLMRVAAAHQLQTRALCSYSTNSSASSVSTAPAAPRVLCSVAELLALDGKAFKFPLVIDSEQSPSNADADVNAETAPAAAKPRASKARGLTTGFVFFCAASQQPRAFVNSCPHARLELDFDDSDFFCEGFIQCKAHGAFFDPRTTLLSI</sequence>
<keyword evidence="7" id="KW-1185">Reference proteome</keyword>
<dbReference type="PANTHER" id="PTHR40261">
    <property type="match status" value="1"/>
</dbReference>
<dbReference type="InterPro" id="IPR017941">
    <property type="entry name" value="Rieske_2Fe-2S"/>
</dbReference>
<keyword evidence="3" id="KW-0408">Iron</keyword>
<dbReference type="GO" id="GO:0051537">
    <property type="term" value="F:2 iron, 2 sulfur cluster binding"/>
    <property type="evidence" value="ECO:0007669"/>
    <property type="project" value="UniProtKB-KW"/>
</dbReference>
<dbReference type="SUPFAM" id="SSF50022">
    <property type="entry name" value="ISP domain"/>
    <property type="match status" value="1"/>
</dbReference>
<evidence type="ECO:0000259" key="5">
    <source>
        <dbReference type="PROSITE" id="PS51296"/>
    </source>
</evidence>
<keyword evidence="2" id="KW-0479">Metal-binding</keyword>
<dbReference type="GO" id="GO:0046872">
    <property type="term" value="F:metal ion binding"/>
    <property type="evidence" value="ECO:0007669"/>
    <property type="project" value="UniProtKB-KW"/>
</dbReference>
<evidence type="ECO:0000256" key="3">
    <source>
        <dbReference type="ARBA" id="ARBA00023004"/>
    </source>
</evidence>
<dbReference type="PROSITE" id="PS51296">
    <property type="entry name" value="RIESKE"/>
    <property type="match status" value="1"/>
</dbReference>
<dbReference type="InterPro" id="IPR036922">
    <property type="entry name" value="Rieske_2Fe-2S_sf"/>
</dbReference>
<dbReference type="Pfam" id="PF00355">
    <property type="entry name" value="Rieske"/>
    <property type="match status" value="1"/>
</dbReference>
<proteinExistence type="predicted"/>
<dbReference type="EnsemblProtists" id="PYU1_T004799">
    <property type="protein sequence ID" value="PYU1_T004799"/>
    <property type="gene ID" value="PYU1_G004788"/>
</dbReference>
<dbReference type="PANTHER" id="PTHR40261:SF1">
    <property type="entry name" value="RIESKE DOMAIN-CONTAINING PROTEIN"/>
    <property type="match status" value="1"/>
</dbReference>
<reference evidence="7" key="1">
    <citation type="journal article" date="2010" name="Genome Biol.">
        <title>Genome sequence of the necrotrophic plant pathogen Pythium ultimum reveals original pathogenicity mechanisms and effector repertoire.</title>
        <authorList>
            <person name="Levesque C.A."/>
            <person name="Brouwer H."/>
            <person name="Cano L."/>
            <person name="Hamilton J.P."/>
            <person name="Holt C."/>
            <person name="Huitema E."/>
            <person name="Raffaele S."/>
            <person name="Robideau G.P."/>
            <person name="Thines M."/>
            <person name="Win J."/>
            <person name="Zerillo M.M."/>
            <person name="Beakes G.W."/>
            <person name="Boore J.L."/>
            <person name="Busam D."/>
            <person name="Dumas B."/>
            <person name="Ferriera S."/>
            <person name="Fuerstenberg S.I."/>
            <person name="Gachon C.M."/>
            <person name="Gaulin E."/>
            <person name="Govers F."/>
            <person name="Grenville-Briggs L."/>
            <person name="Horner N."/>
            <person name="Hostetler J."/>
            <person name="Jiang R.H."/>
            <person name="Johnson J."/>
            <person name="Krajaejun T."/>
            <person name="Lin H."/>
            <person name="Meijer H.J."/>
            <person name="Moore B."/>
            <person name="Morris P."/>
            <person name="Phuntmart V."/>
            <person name="Puiu D."/>
            <person name="Shetty J."/>
            <person name="Stajich J.E."/>
            <person name="Tripathy S."/>
            <person name="Wawra S."/>
            <person name="van West P."/>
            <person name="Whitty B.R."/>
            <person name="Coutinho P.M."/>
            <person name="Henrissat B."/>
            <person name="Martin F."/>
            <person name="Thomas P.D."/>
            <person name="Tyler B.M."/>
            <person name="De Vries R.P."/>
            <person name="Kamoun S."/>
            <person name="Yandell M."/>
            <person name="Tisserat N."/>
            <person name="Buell C.R."/>
        </authorList>
    </citation>
    <scope>NUCLEOTIDE SEQUENCE</scope>
    <source>
        <strain evidence="7">DAOM:BR144</strain>
    </source>
</reference>